<dbReference type="Gene3D" id="4.10.410.10">
    <property type="entry name" value="Pancreatic trypsin inhibitor Kunitz domain"/>
    <property type="match status" value="1"/>
</dbReference>
<accession>A0AAU9EZQ4</accession>
<name>A0AAU9EZQ4_DROMD</name>
<dbReference type="PROSITE" id="PS50279">
    <property type="entry name" value="BPTI_KUNITZ_2"/>
    <property type="match status" value="1"/>
</dbReference>
<keyword evidence="10" id="KW-1185">Reference proteome</keyword>
<keyword evidence="4 9" id="KW-0646">Protease inhibitor</keyword>
<dbReference type="InterPro" id="IPR002223">
    <property type="entry name" value="Kunitz_BPTI"/>
</dbReference>
<dbReference type="EMBL" id="AP029263">
    <property type="protein sequence ID" value="BFF91937.1"/>
    <property type="molecule type" value="Genomic_DNA"/>
</dbReference>
<dbReference type="CDD" id="cd00109">
    <property type="entry name" value="Kunitz-type"/>
    <property type="match status" value="1"/>
</dbReference>
<evidence type="ECO:0000256" key="6">
    <source>
        <dbReference type="ARBA" id="ARBA00023157"/>
    </source>
</evidence>
<evidence type="ECO:0000256" key="7">
    <source>
        <dbReference type="SAM" id="SignalP"/>
    </source>
</evidence>
<feature type="chain" id="PRO_5043750959" evidence="7">
    <location>
        <begin position="19"/>
        <end position="97"/>
    </location>
</feature>
<dbReference type="InterPro" id="IPR050098">
    <property type="entry name" value="TFPI/VKTCI-like"/>
</dbReference>
<keyword evidence="2" id="KW-0964">Secreted</keyword>
<dbReference type="InterPro" id="IPR020901">
    <property type="entry name" value="Prtase_inh_Kunz-CS"/>
</dbReference>
<feature type="domain" description="BPTI/Kunitz inhibitor" evidence="8">
    <location>
        <begin position="40"/>
        <end position="90"/>
    </location>
</feature>
<evidence type="ECO:0000313" key="10">
    <source>
        <dbReference type="Proteomes" id="UP001500889"/>
    </source>
</evidence>
<proteinExistence type="predicted"/>
<comment type="subcellular location">
    <subcellularLocation>
        <location evidence="1">Secreted</location>
    </subcellularLocation>
</comment>
<dbReference type="SUPFAM" id="SSF57362">
    <property type="entry name" value="BPTI-like"/>
    <property type="match status" value="1"/>
</dbReference>
<organism evidence="9 10">
    <name type="scientific">Drosophila madeirensis</name>
    <name type="common">Fruit fly</name>
    <dbReference type="NCBI Taxonomy" id="30013"/>
    <lineage>
        <taxon>Eukaryota</taxon>
        <taxon>Metazoa</taxon>
        <taxon>Ecdysozoa</taxon>
        <taxon>Arthropoda</taxon>
        <taxon>Hexapoda</taxon>
        <taxon>Insecta</taxon>
        <taxon>Pterygota</taxon>
        <taxon>Neoptera</taxon>
        <taxon>Endopterygota</taxon>
        <taxon>Diptera</taxon>
        <taxon>Brachycera</taxon>
        <taxon>Muscomorpha</taxon>
        <taxon>Ephydroidea</taxon>
        <taxon>Drosophilidae</taxon>
        <taxon>Drosophila</taxon>
        <taxon>Sophophora</taxon>
    </lineage>
</organism>
<evidence type="ECO:0000256" key="2">
    <source>
        <dbReference type="ARBA" id="ARBA00022525"/>
    </source>
</evidence>
<dbReference type="Pfam" id="PF00014">
    <property type="entry name" value="Kunitz_BPTI"/>
    <property type="match status" value="1"/>
</dbReference>
<evidence type="ECO:0000313" key="9">
    <source>
        <dbReference type="EMBL" id="BFF91937.1"/>
    </source>
</evidence>
<dbReference type="AlphaFoldDB" id="A0AAU9EZQ4"/>
<evidence type="ECO:0000259" key="8">
    <source>
        <dbReference type="PROSITE" id="PS50279"/>
    </source>
</evidence>
<dbReference type="PANTHER" id="PTHR10083">
    <property type="entry name" value="KUNITZ-TYPE PROTEASE INHIBITOR-RELATED"/>
    <property type="match status" value="1"/>
</dbReference>
<reference evidence="9 10" key="1">
    <citation type="submission" date="2024-02" db="EMBL/GenBank/DDBJ databases">
        <title>A chromosome-level genome assembly of Drosophila madeirensis, a fruit fly species endemic to Madeira island.</title>
        <authorList>
            <person name="Tomihara K."/>
            <person name="Llopart A."/>
            <person name="Yamamoto D."/>
        </authorList>
    </citation>
    <scope>NUCLEOTIDE SEQUENCE [LARGE SCALE GENOMIC DNA]</scope>
    <source>
        <strain evidence="9 10">RF1</strain>
    </source>
</reference>
<dbReference type="PANTHER" id="PTHR10083:SF217">
    <property type="entry name" value="BOOPHILIN-H2"/>
    <property type="match status" value="1"/>
</dbReference>
<gene>
    <name evidence="9" type="ORF">DMAD_10099</name>
</gene>
<keyword evidence="6" id="KW-1015">Disulfide bond</keyword>
<evidence type="ECO:0000256" key="5">
    <source>
        <dbReference type="ARBA" id="ARBA00022900"/>
    </source>
</evidence>
<keyword evidence="5" id="KW-0722">Serine protease inhibitor</keyword>
<keyword evidence="7" id="KW-0732">Signal</keyword>
<dbReference type="Proteomes" id="UP001500889">
    <property type="component" value="Chromosome O"/>
</dbReference>
<evidence type="ECO:0000256" key="3">
    <source>
        <dbReference type="ARBA" id="ARBA00022656"/>
    </source>
</evidence>
<dbReference type="PROSITE" id="PS00280">
    <property type="entry name" value="BPTI_KUNITZ_1"/>
    <property type="match status" value="1"/>
</dbReference>
<dbReference type="PRINTS" id="PR00759">
    <property type="entry name" value="BASICPTASE"/>
</dbReference>
<dbReference type="InterPro" id="IPR036880">
    <property type="entry name" value="Kunitz_BPTI_sf"/>
</dbReference>
<sequence>MLWVRLVIVLLAVWRVYTDEEDKSEERDNKWKKQLLKNACRNNPDYGRCKGRQAKWFYNKQRNKCEPFIYSGCGGNHNRFHGYKECDEFCRSFHTSN</sequence>
<dbReference type="GO" id="GO:0005615">
    <property type="term" value="C:extracellular space"/>
    <property type="evidence" value="ECO:0007669"/>
    <property type="project" value="TreeGrafter"/>
</dbReference>
<evidence type="ECO:0000256" key="1">
    <source>
        <dbReference type="ARBA" id="ARBA00004613"/>
    </source>
</evidence>
<protein>
    <submittedName>
        <fullName evidence="9">Protease inhibitor-like</fullName>
    </submittedName>
</protein>
<dbReference type="SMART" id="SM00131">
    <property type="entry name" value="KU"/>
    <property type="match status" value="1"/>
</dbReference>
<dbReference type="GO" id="GO:0004867">
    <property type="term" value="F:serine-type endopeptidase inhibitor activity"/>
    <property type="evidence" value="ECO:0007669"/>
    <property type="project" value="UniProtKB-KW"/>
</dbReference>
<evidence type="ECO:0000256" key="4">
    <source>
        <dbReference type="ARBA" id="ARBA00022690"/>
    </source>
</evidence>
<feature type="signal peptide" evidence="7">
    <location>
        <begin position="1"/>
        <end position="18"/>
    </location>
</feature>
<keyword evidence="3" id="KW-0800">Toxin</keyword>